<dbReference type="InterPro" id="IPR045863">
    <property type="entry name" value="CorA_TM1_TM2"/>
</dbReference>
<evidence type="ECO:0000256" key="1">
    <source>
        <dbReference type="ARBA" id="ARBA00004141"/>
    </source>
</evidence>
<feature type="transmembrane region" description="Helical" evidence="5">
    <location>
        <begin position="346"/>
        <end position="367"/>
    </location>
</feature>
<proteinExistence type="predicted"/>
<keyword evidence="7" id="KW-1185">Reference proteome</keyword>
<dbReference type="GO" id="GO:0016020">
    <property type="term" value="C:membrane"/>
    <property type="evidence" value="ECO:0007669"/>
    <property type="project" value="UniProtKB-SubCell"/>
</dbReference>
<evidence type="ECO:0000256" key="3">
    <source>
        <dbReference type="ARBA" id="ARBA00022989"/>
    </source>
</evidence>
<dbReference type="Gene3D" id="1.20.58.340">
    <property type="entry name" value="Magnesium transport protein CorA, transmembrane region"/>
    <property type="match status" value="1"/>
</dbReference>
<reference evidence="6" key="1">
    <citation type="journal article" date="2020" name="Stud. Mycol.">
        <title>101 Dothideomycetes genomes: a test case for predicting lifestyles and emergence of pathogens.</title>
        <authorList>
            <person name="Haridas S."/>
            <person name="Albert R."/>
            <person name="Binder M."/>
            <person name="Bloem J."/>
            <person name="Labutti K."/>
            <person name="Salamov A."/>
            <person name="Andreopoulos B."/>
            <person name="Baker S."/>
            <person name="Barry K."/>
            <person name="Bills G."/>
            <person name="Bluhm B."/>
            <person name="Cannon C."/>
            <person name="Castanera R."/>
            <person name="Culley D."/>
            <person name="Daum C."/>
            <person name="Ezra D."/>
            <person name="Gonzalez J."/>
            <person name="Henrissat B."/>
            <person name="Kuo A."/>
            <person name="Liang C."/>
            <person name="Lipzen A."/>
            <person name="Lutzoni F."/>
            <person name="Magnuson J."/>
            <person name="Mondo S."/>
            <person name="Nolan M."/>
            <person name="Ohm R."/>
            <person name="Pangilinan J."/>
            <person name="Park H.-J."/>
            <person name="Ramirez L."/>
            <person name="Alfaro M."/>
            <person name="Sun H."/>
            <person name="Tritt A."/>
            <person name="Yoshinaga Y."/>
            <person name="Zwiers L.-H."/>
            <person name="Turgeon B."/>
            <person name="Goodwin S."/>
            <person name="Spatafora J."/>
            <person name="Crous P."/>
            <person name="Grigoriev I."/>
        </authorList>
    </citation>
    <scope>NUCLEOTIDE SEQUENCE</scope>
    <source>
        <strain evidence="6">CBS 113818</strain>
    </source>
</reference>
<feature type="transmembrane region" description="Helical" evidence="5">
    <location>
        <begin position="379"/>
        <end position="397"/>
    </location>
</feature>
<evidence type="ECO:0000313" key="6">
    <source>
        <dbReference type="EMBL" id="KAF2825393.1"/>
    </source>
</evidence>
<organism evidence="6 7">
    <name type="scientific">Ophiobolus disseminans</name>
    <dbReference type="NCBI Taxonomy" id="1469910"/>
    <lineage>
        <taxon>Eukaryota</taxon>
        <taxon>Fungi</taxon>
        <taxon>Dikarya</taxon>
        <taxon>Ascomycota</taxon>
        <taxon>Pezizomycotina</taxon>
        <taxon>Dothideomycetes</taxon>
        <taxon>Pleosporomycetidae</taxon>
        <taxon>Pleosporales</taxon>
        <taxon>Pleosporineae</taxon>
        <taxon>Phaeosphaeriaceae</taxon>
        <taxon>Ophiobolus</taxon>
    </lineage>
</organism>
<comment type="subcellular location">
    <subcellularLocation>
        <location evidence="1">Membrane</location>
        <topology evidence="1">Multi-pass membrane protein</topology>
    </subcellularLocation>
</comment>
<protein>
    <recommendedName>
        <fullName evidence="8">Cora-domain-containing protein</fullName>
    </recommendedName>
</protein>
<dbReference type="SUPFAM" id="SSF144083">
    <property type="entry name" value="Magnesium transport protein CorA, transmembrane region"/>
    <property type="match status" value="1"/>
</dbReference>
<dbReference type="OrthoDB" id="3231000at2759"/>
<keyword evidence="4 5" id="KW-0472">Membrane</keyword>
<accession>A0A6A6ZX06</accession>
<dbReference type="AlphaFoldDB" id="A0A6A6ZX06"/>
<evidence type="ECO:0000256" key="5">
    <source>
        <dbReference type="SAM" id="Phobius"/>
    </source>
</evidence>
<dbReference type="Proteomes" id="UP000799424">
    <property type="component" value="Unassembled WGS sequence"/>
</dbReference>
<sequence length="415" mass="47361">MQRKDTLHSFDLGLQEAGVDNELVEDLGTKLDIDPWFFASYIYQAWRNTKTQSTQNCTIPSRERKQNFLALHYHRTLSFGTLDAQYVQLRRRSHHERKVFVIPAMSGERVGLAQHCCSILLVERPNQSWVCIILTDPEMDHQYTPGRNFGRLPVKIPSTPFLGGCEAFQTSNEREYDLKGQSGATKRGMLEDLVQYWTVSAPSMFDPCNPTLRAMAYYPLKIVAAEWVNYIAVMAFSLKAYELSMKPSSNLSDELIKLNFNLRNLQTWRRRVLSTQGKLRQAVRFIYRRQAVNGASENWDALWEDYQFIIAEIDNHGQRLEAMIPVVTSAVQLVESRRSLIATTNVSRLTVLALIFIPLTYVASIFSMSEQFGPGGSKFWVYFTVSVPITAIVVGIANPPKWVAEFVARRAVKDA</sequence>
<name>A0A6A6ZX06_9PLEO</name>
<dbReference type="InterPro" id="IPR002523">
    <property type="entry name" value="MgTranspt_CorA/ZnTranspt_ZntB"/>
</dbReference>
<evidence type="ECO:0000256" key="2">
    <source>
        <dbReference type="ARBA" id="ARBA00022692"/>
    </source>
</evidence>
<dbReference type="GO" id="GO:0046873">
    <property type="term" value="F:metal ion transmembrane transporter activity"/>
    <property type="evidence" value="ECO:0007669"/>
    <property type="project" value="InterPro"/>
</dbReference>
<keyword evidence="2 5" id="KW-0812">Transmembrane</keyword>
<evidence type="ECO:0008006" key="8">
    <source>
        <dbReference type="Google" id="ProtNLM"/>
    </source>
</evidence>
<gene>
    <name evidence="6" type="ORF">CC86DRAFT_446724</name>
</gene>
<dbReference type="Pfam" id="PF01544">
    <property type="entry name" value="CorA"/>
    <property type="match status" value="1"/>
</dbReference>
<keyword evidence="3 5" id="KW-1133">Transmembrane helix</keyword>
<evidence type="ECO:0000256" key="4">
    <source>
        <dbReference type="ARBA" id="ARBA00023136"/>
    </source>
</evidence>
<evidence type="ECO:0000313" key="7">
    <source>
        <dbReference type="Proteomes" id="UP000799424"/>
    </source>
</evidence>
<dbReference type="EMBL" id="MU006228">
    <property type="protein sequence ID" value="KAF2825393.1"/>
    <property type="molecule type" value="Genomic_DNA"/>
</dbReference>